<accession>B9Y4M8</accession>
<dbReference type="EMBL" id="ACCF01000048">
    <property type="protein sequence ID" value="EEF69061.1"/>
    <property type="molecule type" value="Genomic_DNA"/>
</dbReference>
<organism evidence="1 2">
    <name type="scientific">Holdemania filiformis DSM 12042</name>
    <dbReference type="NCBI Taxonomy" id="545696"/>
    <lineage>
        <taxon>Bacteria</taxon>
        <taxon>Bacillati</taxon>
        <taxon>Bacillota</taxon>
        <taxon>Erysipelotrichia</taxon>
        <taxon>Erysipelotrichales</taxon>
        <taxon>Erysipelotrichaceae</taxon>
        <taxon>Holdemania</taxon>
    </lineage>
</organism>
<dbReference type="AlphaFoldDB" id="B9Y4M8"/>
<name>B9Y4M8_9FIRM</name>
<dbReference type="Proteomes" id="UP000005950">
    <property type="component" value="Unassembled WGS sequence"/>
</dbReference>
<evidence type="ECO:0000313" key="1">
    <source>
        <dbReference type="EMBL" id="EEF69061.1"/>
    </source>
</evidence>
<reference evidence="1 2" key="2">
    <citation type="submission" date="2009-02" db="EMBL/GenBank/DDBJ databases">
        <title>Draft genome sequence of Holdemania filiformis DSM 12042.</title>
        <authorList>
            <person name="Sudarsanam P."/>
            <person name="Ley R."/>
            <person name="Guruge J."/>
            <person name="Turnbaugh P.J."/>
            <person name="Mahowald M."/>
            <person name="Liep D."/>
            <person name="Gordon J."/>
        </authorList>
    </citation>
    <scope>NUCLEOTIDE SEQUENCE [LARGE SCALE GENOMIC DNA]</scope>
    <source>
        <strain evidence="1 2">DSM 12042</strain>
    </source>
</reference>
<comment type="caution">
    <text evidence="1">The sequence shown here is derived from an EMBL/GenBank/DDBJ whole genome shotgun (WGS) entry which is preliminary data.</text>
</comment>
<gene>
    <name evidence="1" type="ORF">HOLDEFILI_00759</name>
</gene>
<evidence type="ECO:0000313" key="2">
    <source>
        <dbReference type="Proteomes" id="UP000005950"/>
    </source>
</evidence>
<proteinExistence type="predicted"/>
<reference evidence="1 2" key="1">
    <citation type="submission" date="2008-12" db="EMBL/GenBank/DDBJ databases">
        <authorList>
            <person name="Fulton L."/>
            <person name="Clifton S."/>
            <person name="Fulton B."/>
            <person name="Xu J."/>
            <person name="Minx P."/>
            <person name="Pepin K.H."/>
            <person name="Johnson M."/>
            <person name="Bhonagiri V."/>
            <person name="Nash W.E."/>
            <person name="Mardis E.R."/>
            <person name="Wilson R.K."/>
        </authorList>
    </citation>
    <scope>NUCLEOTIDE SEQUENCE [LARGE SCALE GENOMIC DNA]</scope>
    <source>
        <strain evidence="1 2">DSM 12042</strain>
    </source>
</reference>
<protein>
    <submittedName>
        <fullName evidence="1">Uncharacterized protein</fullName>
    </submittedName>
</protein>
<sequence>EFLFDHSFQGSQKWKQKKAQEGRPCAFQHDCIELSSTPAAIRK</sequence>
<dbReference type="HOGENOM" id="CLU_3243872_0_0_9"/>
<feature type="non-terminal residue" evidence="1">
    <location>
        <position position="1"/>
    </location>
</feature>